<dbReference type="AlphaFoldDB" id="A0A1D8CWM2"/>
<dbReference type="Proteomes" id="UP000095185">
    <property type="component" value="Chromosome"/>
</dbReference>
<keyword evidence="1" id="KW-0472">Membrane</keyword>
<keyword evidence="1" id="KW-0812">Transmembrane</keyword>
<feature type="transmembrane region" description="Helical" evidence="1">
    <location>
        <begin position="24"/>
        <end position="46"/>
    </location>
</feature>
<dbReference type="EMBL" id="CP017305">
    <property type="protein sequence ID" value="AOS83296.1"/>
    <property type="molecule type" value="Genomic_DNA"/>
</dbReference>
<sequence length="204" mass="23768">MPDSLTHNIANDIIQGKISYNINFYIIFFLISLSATAAFSFFSGLFQKKGEQTATKADLNNLVKQIEATTKAQEEIKTSIAHLDWSQREWKKLRITKLEELTTSLYKYRNEISLLYKKLSNDKIDIKNKKQIVNNPPRWNGIVIATLFFPELKDKVYQLDELINYQNLLFLEICSLEEPMQKTDTAKLFTESSKKHYEINKGNF</sequence>
<evidence type="ECO:0000256" key="1">
    <source>
        <dbReference type="SAM" id="Phobius"/>
    </source>
</evidence>
<name>A0A1D8CWM2_CHLLM</name>
<organism evidence="2 3">
    <name type="scientific">Chlorobaculum limnaeum</name>
    <dbReference type="NCBI Taxonomy" id="274537"/>
    <lineage>
        <taxon>Bacteria</taxon>
        <taxon>Pseudomonadati</taxon>
        <taxon>Chlorobiota</taxon>
        <taxon>Chlorobiia</taxon>
        <taxon>Chlorobiales</taxon>
        <taxon>Chlorobiaceae</taxon>
        <taxon>Chlorobaculum</taxon>
    </lineage>
</organism>
<dbReference type="KEGG" id="clz:BIU88_03545"/>
<protein>
    <submittedName>
        <fullName evidence="2">Uncharacterized protein</fullName>
    </submittedName>
</protein>
<dbReference type="OrthoDB" id="8907314at2"/>
<dbReference type="STRING" id="274537.BIU88_03545"/>
<reference evidence="2" key="1">
    <citation type="submission" date="2016-09" db="EMBL/GenBank/DDBJ databases">
        <title>Genome sequence of Chlorobaculum limnaeum.</title>
        <authorList>
            <person name="Liu Z."/>
            <person name="Tank M."/>
            <person name="Bryant D.A."/>
        </authorList>
    </citation>
    <scope>NUCLEOTIDE SEQUENCE [LARGE SCALE GENOMIC DNA]</scope>
    <source>
        <strain evidence="2">DSM 1677</strain>
    </source>
</reference>
<proteinExistence type="predicted"/>
<accession>A0A1D8CWM2</accession>
<keyword evidence="3" id="KW-1185">Reference proteome</keyword>
<evidence type="ECO:0000313" key="3">
    <source>
        <dbReference type="Proteomes" id="UP000095185"/>
    </source>
</evidence>
<keyword evidence="1" id="KW-1133">Transmembrane helix</keyword>
<gene>
    <name evidence="2" type="ORF">BIU88_03545</name>
</gene>
<evidence type="ECO:0000313" key="2">
    <source>
        <dbReference type="EMBL" id="AOS83296.1"/>
    </source>
</evidence>
<dbReference type="RefSeq" id="WP_069809018.1">
    <property type="nucleotide sequence ID" value="NZ_CP017305.1"/>
</dbReference>